<dbReference type="PANTHER" id="PTHR22946:SF0">
    <property type="entry name" value="DIENELACTONE HYDROLASE DOMAIN-CONTAINING PROTEIN"/>
    <property type="match status" value="1"/>
</dbReference>
<evidence type="ECO:0000259" key="1">
    <source>
        <dbReference type="Pfam" id="PF01738"/>
    </source>
</evidence>
<organism evidence="2 3">
    <name type="scientific">Hyphomonas pacifica</name>
    <dbReference type="NCBI Taxonomy" id="1280941"/>
    <lineage>
        <taxon>Bacteria</taxon>
        <taxon>Pseudomonadati</taxon>
        <taxon>Pseudomonadota</taxon>
        <taxon>Alphaproteobacteria</taxon>
        <taxon>Hyphomonadales</taxon>
        <taxon>Hyphomonadaceae</taxon>
        <taxon>Hyphomonas</taxon>
    </lineage>
</organism>
<gene>
    <name evidence="2" type="ORF">HY3_05075</name>
</gene>
<feature type="domain" description="Dienelactone hydrolase" evidence="1">
    <location>
        <begin position="14"/>
        <end position="232"/>
    </location>
</feature>
<evidence type="ECO:0000313" key="2">
    <source>
        <dbReference type="EMBL" id="RAN30973.1"/>
    </source>
</evidence>
<comment type="caution">
    <text evidence="2">The sequence shown here is derived from an EMBL/GenBank/DDBJ whole genome shotgun (WGS) entry which is preliminary data.</text>
</comment>
<dbReference type="Gene3D" id="3.40.50.1820">
    <property type="entry name" value="alpha/beta hydrolase"/>
    <property type="match status" value="1"/>
</dbReference>
<dbReference type="Proteomes" id="UP000249123">
    <property type="component" value="Unassembled WGS sequence"/>
</dbReference>
<dbReference type="EMBL" id="AWFB01000067">
    <property type="protein sequence ID" value="RAN30973.1"/>
    <property type="molecule type" value="Genomic_DNA"/>
</dbReference>
<dbReference type="AlphaFoldDB" id="A0A062TYZ4"/>
<dbReference type="InterPro" id="IPR029058">
    <property type="entry name" value="AB_hydrolase_fold"/>
</dbReference>
<dbReference type="OrthoDB" id="9787933at2"/>
<name>A0A062TYZ4_9PROT</name>
<proteinExistence type="predicted"/>
<dbReference type="SUPFAM" id="SSF53474">
    <property type="entry name" value="alpha/beta-Hydrolases"/>
    <property type="match status" value="1"/>
</dbReference>
<protein>
    <recommendedName>
        <fullName evidence="1">Dienelactone hydrolase domain-containing protein</fullName>
    </recommendedName>
</protein>
<reference evidence="2 3" key="1">
    <citation type="submission" date="2013-04" db="EMBL/GenBank/DDBJ databases">
        <title>Hyphomonas sp. T24B3 Genome Sequencing.</title>
        <authorList>
            <person name="Lai Q."/>
            <person name="Shao Z."/>
        </authorList>
    </citation>
    <scope>NUCLEOTIDE SEQUENCE [LARGE SCALE GENOMIC DNA]</scope>
    <source>
        <strain evidence="2 3">T24B3</strain>
    </source>
</reference>
<dbReference type="RefSeq" id="WP_034826718.1">
    <property type="nucleotide sequence ID" value="NZ_AWFA01000023.1"/>
</dbReference>
<accession>A0A062TYZ4</accession>
<keyword evidence="3" id="KW-1185">Reference proteome</keyword>
<dbReference type="Pfam" id="PF01738">
    <property type="entry name" value="DLH"/>
    <property type="match status" value="1"/>
</dbReference>
<dbReference type="eggNOG" id="COG0412">
    <property type="taxonomic scope" value="Bacteria"/>
</dbReference>
<dbReference type="GO" id="GO:0016787">
    <property type="term" value="F:hydrolase activity"/>
    <property type="evidence" value="ECO:0007669"/>
    <property type="project" value="InterPro"/>
</dbReference>
<dbReference type="InterPro" id="IPR002925">
    <property type="entry name" value="Dienelactn_hydro"/>
</dbReference>
<dbReference type="STRING" id="1280941.HY2_02240"/>
<dbReference type="InterPro" id="IPR050261">
    <property type="entry name" value="FrsA_esterase"/>
</dbReference>
<dbReference type="PANTHER" id="PTHR22946">
    <property type="entry name" value="DIENELACTONE HYDROLASE DOMAIN-CONTAINING PROTEIN-RELATED"/>
    <property type="match status" value="1"/>
</dbReference>
<sequence length="234" mass="25159">MSAVDYTVDGKTYEGYYLRPKGKDVAPVVVIAHAWGGLGDNEIEKAERVANELGYAAFAMDVYGKGKRGTTVEENQALMNPLVENRAELQKRLAGGLAAAKQQVGVDPKNAAAIGFCFGGLCVLDMARANMDVAGVASFHGLFSPADNIPSPKITAKVLMEHGWLDPMATPEDVMAITKEMGDAGADWQMHVHGQCQHAFTTKGANNPDMGTVYDADADRRSMESLKSFLTELF</sequence>
<evidence type="ECO:0000313" key="3">
    <source>
        <dbReference type="Proteomes" id="UP000249123"/>
    </source>
</evidence>